<name>A0A8J3C4H4_9ACTN</name>
<keyword evidence="4 6" id="KW-0460">Magnesium</keyword>
<dbReference type="CDD" id="cd09086">
    <property type="entry name" value="ExoIII-like_AP-endo"/>
    <property type="match status" value="1"/>
</dbReference>
<proteinExistence type="inferred from homology"/>
<dbReference type="PANTHER" id="PTHR43250:SF2">
    <property type="entry name" value="EXODEOXYRIBONUCLEASE III"/>
    <property type="match status" value="1"/>
</dbReference>
<feature type="binding site" evidence="6">
    <location>
        <position position="56"/>
    </location>
    <ligand>
        <name>Mg(2+)</name>
        <dbReference type="ChEBI" id="CHEBI:18420"/>
        <label>1</label>
    </ligand>
</feature>
<dbReference type="InterPro" id="IPR036691">
    <property type="entry name" value="Endo/exonu/phosph_ase_sf"/>
</dbReference>
<evidence type="ECO:0000256" key="7">
    <source>
        <dbReference type="PIRSR" id="PIRSR604808-3"/>
    </source>
</evidence>
<dbReference type="NCBIfam" id="TIGR00633">
    <property type="entry name" value="xth"/>
    <property type="match status" value="1"/>
</dbReference>
<dbReference type="GO" id="GO:0006281">
    <property type="term" value="P:DNA repair"/>
    <property type="evidence" value="ECO:0007669"/>
    <property type="project" value="InterPro"/>
</dbReference>
<dbReference type="InterPro" id="IPR037493">
    <property type="entry name" value="ExoIII-like"/>
</dbReference>
<dbReference type="GO" id="GO:0003677">
    <property type="term" value="F:DNA binding"/>
    <property type="evidence" value="ECO:0007669"/>
    <property type="project" value="InterPro"/>
</dbReference>
<reference evidence="10" key="2">
    <citation type="submission" date="2020-09" db="EMBL/GenBank/DDBJ databases">
        <authorList>
            <person name="Sun Q."/>
            <person name="Zhou Y."/>
        </authorList>
    </citation>
    <scope>NUCLEOTIDE SEQUENCE</scope>
    <source>
        <strain evidence="10">CGMCC 4.7299</strain>
    </source>
</reference>
<gene>
    <name evidence="10" type="primary">xthA</name>
    <name evidence="10" type="ORF">GCM10012284_59990</name>
</gene>
<dbReference type="PROSITE" id="PS51435">
    <property type="entry name" value="AP_NUCLEASE_F1_4"/>
    <property type="match status" value="1"/>
</dbReference>
<dbReference type="GO" id="GO:0004519">
    <property type="term" value="F:endonuclease activity"/>
    <property type="evidence" value="ECO:0007669"/>
    <property type="project" value="InterPro"/>
</dbReference>
<dbReference type="Pfam" id="PF03372">
    <property type="entry name" value="Exo_endo_phos"/>
    <property type="match status" value="1"/>
</dbReference>
<comment type="caution">
    <text evidence="10">The sequence shown here is derived from an EMBL/GenBank/DDBJ whole genome shotgun (WGS) entry which is preliminary data.</text>
</comment>
<feature type="region of interest" description="Disordered" evidence="8">
    <location>
        <begin position="260"/>
        <end position="287"/>
    </location>
</feature>
<keyword evidence="6" id="KW-0464">Manganese</keyword>
<comment type="similarity">
    <text evidence="1">Belongs to the DNA repair enzymes AP/ExoA family.</text>
</comment>
<evidence type="ECO:0000313" key="11">
    <source>
        <dbReference type="Proteomes" id="UP000656042"/>
    </source>
</evidence>
<feature type="active site" evidence="5">
    <location>
        <position position="129"/>
    </location>
</feature>
<evidence type="ECO:0000256" key="6">
    <source>
        <dbReference type="PIRSR" id="PIRSR604808-2"/>
    </source>
</evidence>
<dbReference type="Proteomes" id="UP000656042">
    <property type="component" value="Unassembled WGS sequence"/>
</dbReference>
<feature type="site" description="Important for catalytic activity" evidence="7">
    <location>
        <position position="240"/>
    </location>
</feature>
<comment type="cofactor">
    <cofactor evidence="6">
        <name>Mg(2+)</name>
        <dbReference type="ChEBI" id="CHEBI:18420"/>
    </cofactor>
    <cofactor evidence="6">
        <name>Mn(2+)</name>
        <dbReference type="ChEBI" id="CHEBI:29035"/>
    </cofactor>
    <text evidence="6">Probably binds two magnesium or manganese ions per subunit.</text>
</comment>
<dbReference type="GO" id="GO:0046872">
    <property type="term" value="F:metal ion binding"/>
    <property type="evidence" value="ECO:0007669"/>
    <property type="project" value="UniProtKB-KW"/>
</dbReference>
<dbReference type="InterPro" id="IPR005135">
    <property type="entry name" value="Endo/exonuclease/phosphatase"/>
</dbReference>
<reference evidence="10" key="1">
    <citation type="journal article" date="2014" name="Int. J. Syst. Evol. Microbiol.">
        <title>Complete genome sequence of Corynebacterium casei LMG S-19264T (=DSM 44701T), isolated from a smear-ripened cheese.</title>
        <authorList>
            <consortium name="US DOE Joint Genome Institute (JGI-PGF)"/>
            <person name="Walter F."/>
            <person name="Albersmeier A."/>
            <person name="Kalinowski J."/>
            <person name="Ruckert C."/>
        </authorList>
    </citation>
    <scope>NUCLEOTIDE SEQUENCE</scope>
    <source>
        <strain evidence="10">CGMCC 4.7299</strain>
    </source>
</reference>
<evidence type="ECO:0000256" key="4">
    <source>
        <dbReference type="ARBA" id="ARBA00022842"/>
    </source>
</evidence>
<dbReference type="GO" id="GO:0008311">
    <property type="term" value="F:double-stranded DNA 3'-5' DNA exonuclease activity"/>
    <property type="evidence" value="ECO:0007669"/>
    <property type="project" value="InterPro"/>
</dbReference>
<feature type="binding site" evidence="6">
    <location>
        <position position="269"/>
    </location>
    <ligand>
        <name>Mg(2+)</name>
        <dbReference type="ChEBI" id="CHEBI:18420"/>
        <label>1</label>
    </ligand>
</feature>
<feature type="active site" description="Proton donor/acceptor" evidence="5">
    <location>
        <position position="169"/>
    </location>
</feature>
<keyword evidence="2 6" id="KW-0479">Metal-binding</keyword>
<dbReference type="AlphaFoldDB" id="A0A8J3C4H4"/>
<feature type="binding site" evidence="6">
    <location>
        <position position="171"/>
    </location>
    <ligand>
        <name>Mg(2+)</name>
        <dbReference type="ChEBI" id="CHEBI:18420"/>
        <label>1</label>
    </ligand>
</feature>
<dbReference type="InterPro" id="IPR020847">
    <property type="entry name" value="AP_endonuclease_F1_BS"/>
</dbReference>
<protein>
    <submittedName>
        <fullName evidence="10">Exodeoxyribonuclease III</fullName>
    </submittedName>
</protein>
<feature type="domain" description="Endonuclease/exonuclease/phosphatase" evidence="9">
    <location>
        <begin position="26"/>
        <end position="270"/>
    </location>
</feature>
<evidence type="ECO:0000256" key="1">
    <source>
        <dbReference type="ARBA" id="ARBA00007092"/>
    </source>
</evidence>
<dbReference type="PROSITE" id="PS00726">
    <property type="entry name" value="AP_NUCLEASE_F1_1"/>
    <property type="match status" value="1"/>
</dbReference>
<accession>A0A8J3C4H4</accession>
<dbReference type="InterPro" id="IPR004808">
    <property type="entry name" value="AP_endonuc_1"/>
</dbReference>
<evidence type="ECO:0000256" key="5">
    <source>
        <dbReference type="PIRSR" id="PIRSR604808-1"/>
    </source>
</evidence>
<feature type="site" description="Transition state stabilizer" evidence="7">
    <location>
        <position position="171"/>
    </location>
</feature>
<dbReference type="PANTHER" id="PTHR43250">
    <property type="entry name" value="EXODEOXYRIBONUCLEASE III"/>
    <property type="match status" value="1"/>
</dbReference>
<sequence length="287" mass="30873">MFCAARRRASWHAAAPIVQSWRMRFATWNVNSVKARLPRLLGWLESAQPDVVCLQETKVAADAFPAEQVEALGYRVAAHGQGRWNGVALLSRVGLTQVRRGFPGEPGFPGPEARAIGATCGGVRFLSVYVPNGRTPDDPHYAYKLSWLAALRTALADDVPRGALVVAGDFNVAPTDDDVWDPAVFAGATHVTPPERDALTALRDLGLRDVVGRPLKGDRPFTYWDYRAGMFHQNKGMRIDLVLATPDVADAVDDAVVDREARKGSGPSDHAPIVVDASGLGTPSAGS</sequence>
<feature type="active site" description="Proton acceptor" evidence="5">
    <location>
        <position position="270"/>
    </location>
</feature>
<feature type="site" description="Interaction with DNA substrate" evidence="7">
    <location>
        <position position="270"/>
    </location>
</feature>
<dbReference type="NCBIfam" id="TIGR00195">
    <property type="entry name" value="exoDNase_III"/>
    <property type="match status" value="1"/>
</dbReference>
<evidence type="ECO:0000259" key="9">
    <source>
        <dbReference type="Pfam" id="PF03372"/>
    </source>
</evidence>
<feature type="binding site" evidence="6">
    <location>
        <position position="270"/>
    </location>
    <ligand>
        <name>Mg(2+)</name>
        <dbReference type="ChEBI" id="CHEBI:18420"/>
        <label>1</label>
    </ligand>
</feature>
<dbReference type="Gene3D" id="3.60.10.10">
    <property type="entry name" value="Endonuclease/exonuclease/phosphatase"/>
    <property type="match status" value="1"/>
</dbReference>
<evidence type="ECO:0000256" key="2">
    <source>
        <dbReference type="ARBA" id="ARBA00022723"/>
    </source>
</evidence>
<evidence type="ECO:0000313" key="10">
    <source>
        <dbReference type="EMBL" id="GGL17464.1"/>
    </source>
</evidence>
<evidence type="ECO:0000256" key="3">
    <source>
        <dbReference type="ARBA" id="ARBA00022801"/>
    </source>
</evidence>
<organism evidence="10 11">
    <name type="scientific">Mangrovihabitans endophyticus</name>
    <dbReference type="NCBI Taxonomy" id="1751298"/>
    <lineage>
        <taxon>Bacteria</taxon>
        <taxon>Bacillati</taxon>
        <taxon>Actinomycetota</taxon>
        <taxon>Actinomycetes</taxon>
        <taxon>Micromonosporales</taxon>
        <taxon>Micromonosporaceae</taxon>
        <taxon>Mangrovihabitans</taxon>
    </lineage>
</organism>
<keyword evidence="11" id="KW-1185">Reference proteome</keyword>
<dbReference type="SUPFAM" id="SSF56219">
    <property type="entry name" value="DNase I-like"/>
    <property type="match status" value="1"/>
</dbReference>
<evidence type="ECO:0000256" key="8">
    <source>
        <dbReference type="SAM" id="MobiDB-lite"/>
    </source>
</evidence>
<feature type="binding site" evidence="6">
    <location>
        <position position="29"/>
    </location>
    <ligand>
        <name>Mg(2+)</name>
        <dbReference type="ChEBI" id="CHEBI:18420"/>
        <label>1</label>
    </ligand>
</feature>
<keyword evidence="3" id="KW-0378">Hydrolase</keyword>
<dbReference type="EMBL" id="BMMX01000056">
    <property type="protein sequence ID" value="GGL17464.1"/>
    <property type="molecule type" value="Genomic_DNA"/>
</dbReference>
<feature type="binding site" evidence="6">
    <location>
        <position position="169"/>
    </location>
    <ligand>
        <name>Mg(2+)</name>
        <dbReference type="ChEBI" id="CHEBI:18420"/>
        <label>1</label>
    </ligand>
</feature>